<name>A0ABX1DHI4_9FLAO</name>
<protein>
    <recommendedName>
        <fullName evidence="6">Lipoprotein</fullName>
    </recommendedName>
</protein>
<evidence type="ECO:0008006" key="6">
    <source>
        <dbReference type="Google" id="ProtNLM"/>
    </source>
</evidence>
<accession>A0ABX1DHI4</accession>
<evidence type="ECO:0000256" key="1">
    <source>
        <dbReference type="SAM" id="Coils"/>
    </source>
</evidence>
<feature type="signal peptide" evidence="3">
    <location>
        <begin position="1"/>
        <end position="21"/>
    </location>
</feature>
<feature type="compositionally biased region" description="Low complexity" evidence="2">
    <location>
        <begin position="27"/>
        <end position="45"/>
    </location>
</feature>
<organism evidence="4 5">
    <name type="scientific">Tamlana crocina</name>
    <dbReference type="NCBI Taxonomy" id="393006"/>
    <lineage>
        <taxon>Bacteria</taxon>
        <taxon>Pseudomonadati</taxon>
        <taxon>Bacteroidota</taxon>
        <taxon>Flavobacteriia</taxon>
        <taxon>Flavobacteriales</taxon>
        <taxon>Flavobacteriaceae</taxon>
        <taxon>Tamlana</taxon>
    </lineage>
</organism>
<dbReference type="PROSITE" id="PS51257">
    <property type="entry name" value="PROKAR_LIPOPROTEIN"/>
    <property type="match status" value="1"/>
</dbReference>
<keyword evidence="1" id="KW-0175">Coiled coil</keyword>
<gene>
    <name evidence="4" type="ORF">HC176_13705</name>
</gene>
<feature type="chain" id="PRO_5045106757" description="Lipoprotein" evidence="3">
    <location>
        <begin position="22"/>
        <end position="349"/>
    </location>
</feature>
<evidence type="ECO:0000256" key="2">
    <source>
        <dbReference type="SAM" id="MobiDB-lite"/>
    </source>
</evidence>
<dbReference type="EMBL" id="JAAVJS010000022">
    <property type="protein sequence ID" value="NJX16544.1"/>
    <property type="molecule type" value="Genomic_DNA"/>
</dbReference>
<keyword evidence="3" id="KW-0732">Signal</keyword>
<reference evidence="4 5" key="1">
    <citation type="submission" date="2020-03" db="EMBL/GenBank/DDBJ databases">
        <title>Tamlana sp. nov, isolated from XXX.</title>
        <authorList>
            <person name="Cao W.R."/>
        </authorList>
    </citation>
    <scope>NUCLEOTIDE SEQUENCE [LARGE SCALE GENOMIC DNA]</scope>
    <source>
        <strain evidence="4 5">HST1-43</strain>
    </source>
</reference>
<comment type="caution">
    <text evidence="4">The sequence shown here is derived from an EMBL/GenBank/DDBJ whole genome shotgun (WGS) entry which is preliminary data.</text>
</comment>
<dbReference type="RefSeq" id="WP_167919220.1">
    <property type="nucleotide sequence ID" value="NZ_JAAVJS010000022.1"/>
</dbReference>
<keyword evidence="5" id="KW-1185">Reference proteome</keyword>
<evidence type="ECO:0000313" key="5">
    <source>
        <dbReference type="Proteomes" id="UP000760545"/>
    </source>
</evidence>
<dbReference type="Proteomes" id="UP000760545">
    <property type="component" value="Unassembled WGS sequence"/>
</dbReference>
<feature type="region of interest" description="Disordered" evidence="2">
    <location>
        <begin position="25"/>
        <end position="47"/>
    </location>
</feature>
<proteinExistence type="predicted"/>
<evidence type="ECO:0000313" key="4">
    <source>
        <dbReference type="EMBL" id="NJX16544.1"/>
    </source>
</evidence>
<feature type="coiled-coil region" evidence="1">
    <location>
        <begin position="216"/>
        <end position="243"/>
    </location>
</feature>
<evidence type="ECO:0000256" key="3">
    <source>
        <dbReference type="SAM" id="SignalP"/>
    </source>
</evidence>
<sequence>MKTLKFITATLLLVGFTLTSCQDNDDNVNPNPDNSNSATSPTASNLKRSSMHKGNFDDFLDGTSCSSILLPVTATVNGTEVTVASESDYETVTDILAEYNNDDDTVVLHFPLTVKLSNHTEVTISNQIEYNALMTACEQAENATEDAINCLDINYPISIFTFNLNLEQTGSVVLESDQELYAYMNDFEDAYFAVNYPITATMSNDTQVTISSDMDLSTKITECLATEDEMEEAEEDAEEVESILVEGAFKVESFIEASVDKANTFADYTITFAGDMSCLAQNTADSTANDIQGIYEVAAETEVSLNINFSSNATLQLLNHSWEVTSYTQNSITLQSSANAAITLVLNRV</sequence>